<dbReference type="Gene3D" id="3.30.470.20">
    <property type="entry name" value="ATP-grasp fold, B domain"/>
    <property type="match status" value="1"/>
</dbReference>
<dbReference type="EC" id="2.1.2.2" evidence="16"/>
<keyword evidence="12 15" id="KW-0067">ATP-binding</keyword>
<dbReference type="HAMAP" id="MF_01930">
    <property type="entry name" value="PurN"/>
    <property type="match status" value="1"/>
</dbReference>
<dbReference type="SUPFAM" id="SSF52440">
    <property type="entry name" value="PreATP-grasp domain"/>
    <property type="match status" value="1"/>
</dbReference>
<evidence type="ECO:0000256" key="4">
    <source>
        <dbReference type="ARBA" id="ARBA00007423"/>
    </source>
</evidence>
<dbReference type="PROSITE" id="PS00184">
    <property type="entry name" value="GARS"/>
    <property type="match status" value="1"/>
</dbReference>
<dbReference type="InterPro" id="IPR004733">
    <property type="entry name" value="PurM_cligase"/>
</dbReference>
<evidence type="ECO:0000259" key="17">
    <source>
        <dbReference type="PROSITE" id="PS50975"/>
    </source>
</evidence>
<dbReference type="GO" id="GO:0005829">
    <property type="term" value="C:cytosol"/>
    <property type="evidence" value="ECO:0007669"/>
    <property type="project" value="TreeGrafter"/>
</dbReference>
<keyword evidence="13 16" id="KW-0464">Manganese</keyword>
<evidence type="ECO:0000313" key="18">
    <source>
        <dbReference type="EMBL" id="KAK9501917.1"/>
    </source>
</evidence>
<dbReference type="SUPFAM" id="SSF56042">
    <property type="entry name" value="PurM C-terminal domain-like"/>
    <property type="match status" value="1"/>
</dbReference>
<dbReference type="HAMAP" id="MF_00138">
    <property type="entry name" value="GARS"/>
    <property type="match status" value="1"/>
</dbReference>
<dbReference type="FunFam" id="3.90.600.10:FF:000001">
    <property type="entry name" value="Trifunctional purine biosynthetic protein adenosine-3"/>
    <property type="match status" value="1"/>
</dbReference>
<evidence type="ECO:0000256" key="7">
    <source>
        <dbReference type="ARBA" id="ARBA00022598"/>
    </source>
</evidence>
<comment type="caution">
    <text evidence="18">The sequence shown here is derived from an EMBL/GenBank/DDBJ whole genome shotgun (WGS) entry which is preliminary data.</text>
</comment>
<dbReference type="InterPro" id="IPR020562">
    <property type="entry name" value="PRibGlycinamide_synth_N"/>
</dbReference>
<dbReference type="PANTHER" id="PTHR10520">
    <property type="entry name" value="TRIFUNCTIONAL PURINE BIOSYNTHETIC PROTEIN ADENOSINE-3-RELATED"/>
    <property type="match status" value="1"/>
</dbReference>
<dbReference type="Pfam" id="PF02843">
    <property type="entry name" value="GARS_C"/>
    <property type="match status" value="1"/>
</dbReference>
<dbReference type="Gene3D" id="3.90.650.10">
    <property type="entry name" value="PurM-like C-terminal domain"/>
    <property type="match status" value="1"/>
</dbReference>
<dbReference type="InterPro" id="IPR002376">
    <property type="entry name" value="Formyl_transf_N"/>
</dbReference>
<evidence type="ECO:0000256" key="10">
    <source>
        <dbReference type="ARBA" id="ARBA00022741"/>
    </source>
</evidence>
<dbReference type="Pfam" id="PF00586">
    <property type="entry name" value="AIRS"/>
    <property type="match status" value="1"/>
</dbReference>
<dbReference type="NCBIfam" id="TIGR00877">
    <property type="entry name" value="purD"/>
    <property type="match status" value="1"/>
</dbReference>
<reference evidence="18 19" key="1">
    <citation type="submission" date="2022-12" db="EMBL/GenBank/DDBJ databases">
        <title>Chromosome-level genome assembly of true bugs.</title>
        <authorList>
            <person name="Ma L."/>
            <person name="Li H."/>
        </authorList>
    </citation>
    <scope>NUCLEOTIDE SEQUENCE [LARGE SCALE GENOMIC DNA]</scope>
    <source>
        <strain evidence="18">Lab_2022b</strain>
    </source>
</reference>
<dbReference type="SUPFAM" id="SSF53328">
    <property type="entry name" value="Formyltransferase"/>
    <property type="match status" value="1"/>
</dbReference>
<evidence type="ECO:0000256" key="5">
    <source>
        <dbReference type="ARBA" id="ARBA00008630"/>
    </source>
</evidence>
<dbReference type="HAMAP" id="MF_00741">
    <property type="entry name" value="AIRS"/>
    <property type="match status" value="1"/>
</dbReference>
<name>A0AAW1CU79_9HEMI</name>
<dbReference type="SUPFAM" id="SSF56059">
    <property type="entry name" value="Glutathione synthetase ATP-binding domain-like"/>
    <property type="match status" value="1"/>
</dbReference>
<dbReference type="InterPro" id="IPR016188">
    <property type="entry name" value="PurM-like_N"/>
</dbReference>
<dbReference type="NCBIfam" id="TIGR00878">
    <property type="entry name" value="purM"/>
    <property type="match status" value="1"/>
</dbReference>
<comment type="catalytic activity">
    <reaction evidence="16">
        <text>5-phospho-beta-D-ribosylamine + glycine + ATP = N(1)-(5-phospho-beta-D-ribosyl)glycinamide + ADP + phosphate + H(+)</text>
        <dbReference type="Rhea" id="RHEA:17453"/>
        <dbReference type="ChEBI" id="CHEBI:15378"/>
        <dbReference type="ChEBI" id="CHEBI:30616"/>
        <dbReference type="ChEBI" id="CHEBI:43474"/>
        <dbReference type="ChEBI" id="CHEBI:57305"/>
        <dbReference type="ChEBI" id="CHEBI:58681"/>
        <dbReference type="ChEBI" id="CHEBI:143788"/>
        <dbReference type="ChEBI" id="CHEBI:456216"/>
        <dbReference type="EC" id="6.3.4.13"/>
    </reaction>
</comment>
<dbReference type="AlphaFoldDB" id="A0AAW1CU79"/>
<dbReference type="PROSITE" id="PS50975">
    <property type="entry name" value="ATP_GRASP"/>
    <property type="match status" value="1"/>
</dbReference>
<comment type="pathway">
    <text evidence="3 16">Purine metabolism; IMP biosynthesis via de novo pathway; N(1)-(5-phospho-D-ribosyl)glycinamide from 5-phospho-alpha-D-ribose 1-diphosphate: step 2/2.</text>
</comment>
<comment type="catalytic activity">
    <reaction evidence="16">
        <text>N(1)-(5-phospho-beta-D-ribosyl)glycinamide + (6R)-10-formyltetrahydrofolate = N(2)-formyl-N(1)-(5-phospho-beta-D-ribosyl)glycinamide + (6S)-5,6,7,8-tetrahydrofolate + H(+)</text>
        <dbReference type="Rhea" id="RHEA:15053"/>
        <dbReference type="ChEBI" id="CHEBI:15378"/>
        <dbReference type="ChEBI" id="CHEBI:57453"/>
        <dbReference type="ChEBI" id="CHEBI:143788"/>
        <dbReference type="ChEBI" id="CHEBI:147286"/>
        <dbReference type="ChEBI" id="CHEBI:195366"/>
        <dbReference type="EC" id="2.1.2.2"/>
    </reaction>
</comment>
<protein>
    <recommendedName>
        <fullName evidence="16">Trifunctional purine biosynthetic protein adenosine-3</fullName>
    </recommendedName>
    <domain>
        <recommendedName>
            <fullName evidence="16">Phosphoribosylamine--glycine ligase</fullName>
            <ecNumber evidence="16">6.3.4.13</ecNumber>
        </recommendedName>
        <alternativeName>
            <fullName evidence="16">Glycinamide ribonucleotide synthetase</fullName>
            <shortName evidence="16">GARS</shortName>
        </alternativeName>
        <alternativeName>
            <fullName evidence="16">Phosphoribosylglycinamide synthetase</fullName>
        </alternativeName>
    </domain>
    <domain>
        <recommendedName>
            <fullName evidence="16">Phosphoribosylformylglycinamidine cyclo-ligase</fullName>
            <ecNumber evidence="16">6.3.3.1</ecNumber>
        </recommendedName>
        <alternativeName>
            <fullName evidence="16">AIR synthase</fullName>
            <shortName evidence="16">AIRS</shortName>
        </alternativeName>
        <alternativeName>
            <fullName evidence="16">Phosphoribosyl-aminoimidazole synthetase</fullName>
        </alternativeName>
    </domain>
    <domain>
        <recommendedName>
            <fullName evidence="16">Phosphoribosylglycinamide formyltransferase</fullName>
            <ecNumber evidence="16">2.1.2.2</ecNumber>
        </recommendedName>
        <alternativeName>
            <fullName evidence="16">5'-phosphoribosylglycinamide transformylase</fullName>
        </alternativeName>
        <alternativeName>
            <fullName evidence="16">GAR transformylase</fullName>
            <shortName evidence="16">GART</shortName>
        </alternativeName>
    </domain>
</protein>
<dbReference type="InterPro" id="IPR037123">
    <property type="entry name" value="PRibGlycinamide_synth_C_sf"/>
</dbReference>
<comment type="similarity">
    <text evidence="6 16">In the central section; belongs to the AIR synthase family.</text>
</comment>
<keyword evidence="8" id="KW-0808">Transferase</keyword>
<evidence type="ECO:0000313" key="19">
    <source>
        <dbReference type="Proteomes" id="UP001461498"/>
    </source>
</evidence>
<dbReference type="CDD" id="cd02196">
    <property type="entry name" value="PurM"/>
    <property type="match status" value="1"/>
</dbReference>
<evidence type="ECO:0000256" key="8">
    <source>
        <dbReference type="ARBA" id="ARBA00022679"/>
    </source>
</evidence>
<dbReference type="FunFam" id="3.30.1490.20:FF:000006">
    <property type="entry name" value="phosphoribosylamine--glycine ligase, chloroplastic-like"/>
    <property type="match status" value="1"/>
</dbReference>
<dbReference type="InterPro" id="IPR011761">
    <property type="entry name" value="ATP-grasp"/>
</dbReference>
<comment type="pathway">
    <text evidence="2 16">Purine metabolism; IMP biosynthesis via de novo pathway; N(2)-formyl-N(1)-(5-phospho-D-ribosyl)glycinamide from N(1)-(5-phospho-D-ribosyl)glycinamide (10-formyl THF route): step 1/1.</text>
</comment>
<dbReference type="Gene3D" id="3.40.50.170">
    <property type="entry name" value="Formyl transferase, N-terminal domain"/>
    <property type="match status" value="1"/>
</dbReference>
<sequence>MENILVIGSGGREHAICWKLSQSPEIKHIFAAPGSCGIAEIDKVENVSVDVGNFKLLTEWAKNQNVHLVVVGPEDPLARGIADALVSAGILCFGPQSHAAKIESDKSWAKDFMTRHNIPTARFQSFNNAEKAKDFINSADFKALVVKASGLAAGKGVIVASDKAEACAAVDMMLKDNKLGSAGAIVVVEELLEGEEVSVLCLSDGKNIKVLLPSQDHKRIFDNDEGPNTGGMGAYCPCPLIDDKQLEWVTKNVLQKTVDSMAMENIPFVGVLYAGLMMTRDGPKVLEFNCRFGDPETQVILPLLDSNLYQIMKACCLGTLNEVDLKWKEGLTAVGVIMSSRGYPESSSKGDVITGLETVTKQSDMLVFHSGVARKDGKLVTNGGRVLISVCLAPSLVTAAAKATKACSIITFPGAHYRTDIAHKGIPRWFLSRGRLSYKASGVDISAGDSLVNSIKPCAAETSRDGVMSGLGGFGAFFSPALAGYKNPILVSGTDGVGTKLKIAQACGKHLTIGIDLVAMCVNDILCHGAEPLFFLDYFACGHLDVNVANDVIHGIAQGCKIAGCALVGGETAEMPGLYADGEYDLAGFSIGAVEKGSELPLLNKLQSGDCVIALPSSGVHSNGFSLVRKVLSNLQLDFNEKSPFSNKTIGEELLTPTTIYVHDVLPVLQQGLIKALAHITGGGLLENIPRILTDRLKVTLDSKLWNIPKIFPWLSTVGGINETEMLRTFNCGVGLVLIVGKDKKDKVLKSLKGSMLIGEVQERKEGEAQVIVKNFSEALVPMMKPYVDSVVKRAINVKRIGVLISGQGTNLQAIIDNIASGNIDGEIVLVISNKPDVMGIQRAQKAGIPVKVIPHGNYKSREDFEEVLTKELEEKLVEIVVLAGFMRVLTDRFVRHWRGRLINIHPTLLPSFKGTKGCKQALDAGVRVSGCTVHFVEVEVDGGAIITQEVVNIDVGETVESLQAKTGKAEQKALPRAVQLLCSGKCTLDLETGKAIWK</sequence>
<dbReference type="PANTHER" id="PTHR10520:SF12">
    <property type="entry name" value="TRIFUNCTIONAL PURINE BIOSYNTHETIC PROTEIN ADENOSINE-3"/>
    <property type="match status" value="1"/>
</dbReference>
<dbReference type="Proteomes" id="UP001461498">
    <property type="component" value="Unassembled WGS sequence"/>
</dbReference>
<dbReference type="Gene3D" id="3.90.600.10">
    <property type="entry name" value="Phosphoribosylglycinamide synthetase, C-terminal domain"/>
    <property type="match status" value="1"/>
</dbReference>
<dbReference type="InterPro" id="IPR020561">
    <property type="entry name" value="PRibGlycinamid_synth_ATP-grasp"/>
</dbReference>
<accession>A0AAW1CU79</accession>
<dbReference type="GO" id="GO:0004637">
    <property type="term" value="F:phosphoribosylamine-glycine ligase activity"/>
    <property type="evidence" value="ECO:0007669"/>
    <property type="project" value="UniProtKB-UniRule"/>
</dbReference>
<dbReference type="SUPFAM" id="SSF55326">
    <property type="entry name" value="PurM N-terminal domain-like"/>
    <property type="match status" value="1"/>
</dbReference>
<keyword evidence="9 16" id="KW-0479">Metal-binding</keyword>
<keyword evidence="19" id="KW-1185">Reference proteome</keyword>
<dbReference type="InterPro" id="IPR011054">
    <property type="entry name" value="Rudment_hybrid_motif"/>
</dbReference>
<dbReference type="Pfam" id="PF01071">
    <property type="entry name" value="GARS_A"/>
    <property type="match status" value="1"/>
</dbReference>
<organism evidence="18 19">
    <name type="scientific">Rhynocoris fuscipes</name>
    <dbReference type="NCBI Taxonomy" id="488301"/>
    <lineage>
        <taxon>Eukaryota</taxon>
        <taxon>Metazoa</taxon>
        <taxon>Ecdysozoa</taxon>
        <taxon>Arthropoda</taxon>
        <taxon>Hexapoda</taxon>
        <taxon>Insecta</taxon>
        <taxon>Pterygota</taxon>
        <taxon>Neoptera</taxon>
        <taxon>Paraneoptera</taxon>
        <taxon>Hemiptera</taxon>
        <taxon>Heteroptera</taxon>
        <taxon>Panheteroptera</taxon>
        <taxon>Cimicomorpha</taxon>
        <taxon>Reduviidae</taxon>
        <taxon>Harpactorinae</taxon>
        <taxon>Harpactorini</taxon>
        <taxon>Rhynocoris</taxon>
    </lineage>
</organism>
<dbReference type="Pfam" id="PF02844">
    <property type="entry name" value="GARS_N"/>
    <property type="match status" value="1"/>
</dbReference>
<dbReference type="EC" id="6.3.4.13" evidence="16"/>
<evidence type="ECO:0000256" key="9">
    <source>
        <dbReference type="ARBA" id="ARBA00022723"/>
    </source>
</evidence>
<dbReference type="InterPro" id="IPR013815">
    <property type="entry name" value="ATP_grasp_subdomain_1"/>
</dbReference>
<dbReference type="InterPro" id="IPR036921">
    <property type="entry name" value="PurM-like_N_sf"/>
</dbReference>
<dbReference type="FunFam" id="3.90.650.10:FF:000019">
    <property type="entry name" value="Trifunctional purine biosynthetic protein adenosine-3"/>
    <property type="match status" value="1"/>
</dbReference>
<evidence type="ECO:0000256" key="15">
    <source>
        <dbReference type="PROSITE-ProRule" id="PRU00409"/>
    </source>
</evidence>
<dbReference type="EC" id="6.3.3.1" evidence="16"/>
<keyword evidence="7 16" id="KW-0436">Ligase</keyword>
<dbReference type="NCBIfam" id="TIGR00639">
    <property type="entry name" value="PurN"/>
    <property type="match status" value="1"/>
</dbReference>
<keyword evidence="10 15" id="KW-0547">Nucleotide-binding</keyword>
<dbReference type="InterPro" id="IPR036477">
    <property type="entry name" value="Formyl_transf_N_sf"/>
</dbReference>
<dbReference type="SMART" id="SM01210">
    <property type="entry name" value="GARS_C"/>
    <property type="match status" value="1"/>
</dbReference>
<dbReference type="InterPro" id="IPR004607">
    <property type="entry name" value="GART"/>
</dbReference>
<comment type="catalytic activity">
    <reaction evidence="16">
        <text>2-formamido-N(1)-(5-O-phospho-beta-D-ribosyl)acetamidine + ATP = 5-amino-1-(5-phospho-beta-D-ribosyl)imidazole + ADP + phosphate + H(+)</text>
        <dbReference type="Rhea" id="RHEA:23032"/>
        <dbReference type="ChEBI" id="CHEBI:15378"/>
        <dbReference type="ChEBI" id="CHEBI:30616"/>
        <dbReference type="ChEBI" id="CHEBI:43474"/>
        <dbReference type="ChEBI" id="CHEBI:137981"/>
        <dbReference type="ChEBI" id="CHEBI:147287"/>
        <dbReference type="ChEBI" id="CHEBI:456216"/>
        <dbReference type="EC" id="6.3.3.1"/>
    </reaction>
</comment>
<dbReference type="CDD" id="cd08645">
    <property type="entry name" value="FMT_core_GART"/>
    <property type="match status" value="1"/>
</dbReference>
<keyword evidence="11 16" id="KW-0658">Purine biosynthesis</keyword>
<evidence type="ECO:0000256" key="14">
    <source>
        <dbReference type="ARBA" id="ARBA00023268"/>
    </source>
</evidence>
<dbReference type="Gene3D" id="3.30.1330.10">
    <property type="entry name" value="PurM-like, N-terminal domain"/>
    <property type="match status" value="1"/>
</dbReference>
<evidence type="ECO:0000256" key="1">
    <source>
        <dbReference type="ARBA" id="ARBA00004686"/>
    </source>
</evidence>
<gene>
    <name evidence="18" type="ORF">O3M35_012551</name>
</gene>
<evidence type="ECO:0000256" key="11">
    <source>
        <dbReference type="ARBA" id="ARBA00022755"/>
    </source>
</evidence>
<evidence type="ECO:0000256" key="16">
    <source>
        <dbReference type="RuleBase" id="RU363089"/>
    </source>
</evidence>
<dbReference type="InterPro" id="IPR020559">
    <property type="entry name" value="PRibGlycinamide_synth_CS"/>
</dbReference>
<dbReference type="SMART" id="SM01209">
    <property type="entry name" value="GARS_A"/>
    <property type="match status" value="1"/>
</dbReference>
<dbReference type="EMBL" id="JAPXFL010000009">
    <property type="protein sequence ID" value="KAK9501918.1"/>
    <property type="molecule type" value="Genomic_DNA"/>
</dbReference>
<dbReference type="InterPro" id="IPR016185">
    <property type="entry name" value="PreATP-grasp_dom_sf"/>
</dbReference>
<dbReference type="InterPro" id="IPR036676">
    <property type="entry name" value="PurM-like_C_sf"/>
</dbReference>
<keyword evidence="14 16" id="KW-0511">Multifunctional enzyme</keyword>
<dbReference type="EMBL" id="JAPXFL010000009">
    <property type="protein sequence ID" value="KAK9501917.1"/>
    <property type="molecule type" value="Genomic_DNA"/>
</dbReference>
<dbReference type="GO" id="GO:0004641">
    <property type="term" value="F:phosphoribosylformylglycinamidine cyclo-ligase activity"/>
    <property type="evidence" value="ECO:0007669"/>
    <property type="project" value="UniProtKB-EC"/>
</dbReference>
<dbReference type="InterPro" id="IPR010918">
    <property type="entry name" value="PurM-like_C_dom"/>
</dbReference>
<dbReference type="PROSITE" id="PS00373">
    <property type="entry name" value="GART"/>
    <property type="match status" value="1"/>
</dbReference>
<dbReference type="InterPro" id="IPR001555">
    <property type="entry name" value="GART_AS"/>
</dbReference>
<evidence type="ECO:0000256" key="3">
    <source>
        <dbReference type="ARBA" id="ARBA00005174"/>
    </source>
</evidence>
<dbReference type="GO" id="GO:0046084">
    <property type="term" value="P:adenine biosynthetic process"/>
    <property type="evidence" value="ECO:0007669"/>
    <property type="project" value="TreeGrafter"/>
</dbReference>
<dbReference type="InterPro" id="IPR000115">
    <property type="entry name" value="PRibGlycinamide_synth"/>
</dbReference>
<evidence type="ECO:0000256" key="12">
    <source>
        <dbReference type="ARBA" id="ARBA00022840"/>
    </source>
</evidence>
<dbReference type="GO" id="GO:0005524">
    <property type="term" value="F:ATP binding"/>
    <property type="evidence" value="ECO:0007669"/>
    <property type="project" value="UniProtKB-UniRule"/>
</dbReference>
<comment type="similarity">
    <text evidence="4 16">In the N-terminal section; belongs to the GARS family.</text>
</comment>
<dbReference type="GO" id="GO:0046872">
    <property type="term" value="F:metal ion binding"/>
    <property type="evidence" value="ECO:0007669"/>
    <property type="project" value="UniProtKB-KW"/>
</dbReference>
<dbReference type="SUPFAM" id="SSF51246">
    <property type="entry name" value="Rudiment single hybrid motif"/>
    <property type="match status" value="1"/>
</dbReference>
<dbReference type="Pfam" id="PF02769">
    <property type="entry name" value="AIRS_C"/>
    <property type="match status" value="1"/>
</dbReference>
<dbReference type="GO" id="GO:0004644">
    <property type="term" value="F:phosphoribosylglycinamide formyltransferase activity"/>
    <property type="evidence" value="ECO:0007669"/>
    <property type="project" value="UniProtKB-EC"/>
</dbReference>
<dbReference type="FunFam" id="3.30.1330.10:FF:000001">
    <property type="entry name" value="Phosphoribosylformylglycinamidine cyclo-ligase"/>
    <property type="match status" value="1"/>
</dbReference>
<evidence type="ECO:0000256" key="13">
    <source>
        <dbReference type="ARBA" id="ARBA00023211"/>
    </source>
</evidence>
<dbReference type="GO" id="GO:0006189">
    <property type="term" value="P:'de novo' IMP biosynthetic process"/>
    <property type="evidence" value="ECO:0007669"/>
    <property type="project" value="UniProtKB-UniRule"/>
</dbReference>
<comment type="pathway">
    <text evidence="1 16">Purine metabolism; IMP biosynthesis via de novo pathway; 5-amino-1-(5-phospho-D-ribosyl)imidazole from N(2)-formyl-N(1)-(5-phospho-D-ribosyl)glycinamide: step 2/2.</text>
</comment>
<dbReference type="InterPro" id="IPR020560">
    <property type="entry name" value="PRibGlycinamide_synth_C-dom"/>
</dbReference>
<evidence type="ECO:0000256" key="2">
    <source>
        <dbReference type="ARBA" id="ARBA00005054"/>
    </source>
</evidence>
<dbReference type="Gene3D" id="3.30.1490.20">
    <property type="entry name" value="ATP-grasp fold, A domain"/>
    <property type="match status" value="1"/>
</dbReference>
<dbReference type="EMBL" id="JAPXFL010000009">
    <property type="protein sequence ID" value="KAK9501916.1"/>
    <property type="molecule type" value="Genomic_DNA"/>
</dbReference>
<feature type="domain" description="ATP-grasp" evidence="17">
    <location>
        <begin position="110"/>
        <end position="317"/>
    </location>
</feature>
<dbReference type="Gene3D" id="3.40.50.20">
    <property type="match status" value="1"/>
</dbReference>
<dbReference type="FunFam" id="3.30.470.20:FF:000018">
    <property type="entry name" value="Trifunctional purine biosynthetic protein adenosine-3"/>
    <property type="match status" value="1"/>
</dbReference>
<comment type="similarity">
    <text evidence="5 16">In the C-terminal section; belongs to the GART family.</text>
</comment>
<evidence type="ECO:0000256" key="6">
    <source>
        <dbReference type="ARBA" id="ARBA00008696"/>
    </source>
</evidence>
<dbReference type="FunFam" id="3.40.50.20:FF:000006">
    <property type="entry name" value="Phosphoribosylamine--glycine ligase, chloroplastic"/>
    <property type="match status" value="1"/>
</dbReference>
<proteinExistence type="inferred from homology"/>
<dbReference type="Pfam" id="PF00551">
    <property type="entry name" value="Formyl_trans_N"/>
    <property type="match status" value="1"/>
</dbReference>